<dbReference type="PANTHER" id="PTHR24421:SF62">
    <property type="entry name" value="SENSORY TRANSDUCTION HISTIDINE KINASE"/>
    <property type="match status" value="1"/>
</dbReference>
<dbReference type="Gene3D" id="2.60.120.560">
    <property type="entry name" value="Exo-inulinase, domain 1"/>
    <property type="match status" value="1"/>
</dbReference>
<name>A0A7W8JBL2_9BACT</name>
<dbReference type="Pfam" id="PF07730">
    <property type="entry name" value="HisKA_3"/>
    <property type="match status" value="1"/>
</dbReference>
<evidence type="ECO:0000313" key="5">
    <source>
        <dbReference type="EMBL" id="MBB5346269.1"/>
    </source>
</evidence>
<dbReference type="GO" id="GO:0016020">
    <property type="term" value="C:membrane"/>
    <property type="evidence" value="ECO:0007669"/>
    <property type="project" value="InterPro"/>
</dbReference>
<sequence>MPYDDRFRSGELSEWREYSGDWSTINSKVRNQSDERGAKLISGSPYWKDYEVEADVELLGRGNAGLIIRASDIEDGVDAYSGYYAGISTDDQALVIGRADHGWLEFPPKHMQGGVIPNHVYHLTLSAVGCVIQASATDVASAQRTSTDVFDPDCITEGMFGLRSVESGGLWSKVQVKAVDAKNSSIEQSLRPTETSLYPTSQGEYPHADGLVRNADPLKGPYIPEAEILPISSLRLLAVSQPTHVNLRGVVVLTTPHIYVQDATAGAQVVLRNDSYLKIGDEIEVSGQATVDDFSVRIADATISGLAGVLPAPALSITPLQASTGNYDSMFVEIEGRLDAMLPGKDLDMKIRLSGGQQEFYAIPSTTEIAGHLRNLKEGSVLRLRGICMLGSIYTQNRLPFALVLRSPDDVKVLSGPPWWTPQHLGSMGAIMLVLGFLAHVFYGRAEQWRHQAVLDERERLAHEMHDTLAQSFAGLDFQLRAIRNHFSQKSSDIDAPKMQQELNRACELVRHSHDEARRSLTSLRPEILEKAGLAEALSQVGRRMVAGSSLLVTTHVTGQARVLPLRVVDGFFRIGQEAIANAVMHSEAKHLTIALEYRRAILFMSIRDDGEGFEKTDDYEGFGLTGMRRRAERINARLDIISDGNGTTITVAAPCRPNRLWPFSLEYIKDRWRNTVRPHDEC</sequence>
<evidence type="ECO:0000313" key="6">
    <source>
        <dbReference type="Proteomes" id="UP000569092"/>
    </source>
</evidence>
<dbReference type="Proteomes" id="UP000569092">
    <property type="component" value="Unassembled WGS sequence"/>
</dbReference>
<dbReference type="InterPro" id="IPR036890">
    <property type="entry name" value="HATPase_C_sf"/>
</dbReference>
<protein>
    <submittedName>
        <fullName evidence="5">Signal transduction histidine kinase</fullName>
    </submittedName>
</protein>
<dbReference type="SMART" id="SM00387">
    <property type="entry name" value="HATPase_c"/>
    <property type="match status" value="1"/>
</dbReference>
<keyword evidence="1" id="KW-0808">Transferase</keyword>
<dbReference type="CDD" id="cd16917">
    <property type="entry name" value="HATPase_UhpB-NarQ-NarX-like"/>
    <property type="match status" value="1"/>
</dbReference>
<evidence type="ECO:0000256" key="3">
    <source>
        <dbReference type="ARBA" id="ARBA00023012"/>
    </source>
</evidence>
<evidence type="ECO:0000256" key="2">
    <source>
        <dbReference type="ARBA" id="ARBA00022777"/>
    </source>
</evidence>
<dbReference type="InterPro" id="IPR011712">
    <property type="entry name" value="Sig_transdc_His_kin_sub3_dim/P"/>
</dbReference>
<dbReference type="GO" id="GO:0000155">
    <property type="term" value="F:phosphorelay sensor kinase activity"/>
    <property type="evidence" value="ECO:0007669"/>
    <property type="project" value="InterPro"/>
</dbReference>
<keyword evidence="3" id="KW-0902">Two-component regulatory system</keyword>
<feature type="domain" description="Histidine kinase/HSP90-like ATPase" evidence="4">
    <location>
        <begin position="567"/>
        <end position="658"/>
    </location>
</feature>
<keyword evidence="2 5" id="KW-0418">Kinase</keyword>
<comment type="caution">
    <text evidence="5">The sequence shown here is derived from an EMBL/GenBank/DDBJ whole genome shotgun (WGS) entry which is preliminary data.</text>
</comment>
<dbReference type="InterPro" id="IPR050482">
    <property type="entry name" value="Sensor_HK_TwoCompSys"/>
</dbReference>
<dbReference type="GO" id="GO:0046983">
    <property type="term" value="F:protein dimerization activity"/>
    <property type="evidence" value="ECO:0007669"/>
    <property type="project" value="InterPro"/>
</dbReference>
<evidence type="ECO:0000256" key="1">
    <source>
        <dbReference type="ARBA" id="ARBA00022679"/>
    </source>
</evidence>
<dbReference type="Gene3D" id="3.30.565.10">
    <property type="entry name" value="Histidine kinase-like ATPase, C-terminal domain"/>
    <property type="match status" value="1"/>
</dbReference>
<reference evidence="5 6" key="1">
    <citation type="submission" date="2020-08" db="EMBL/GenBank/DDBJ databases">
        <title>Genomic Encyclopedia of Type Strains, Phase IV (KMG-V): Genome sequencing to study the core and pangenomes of soil and plant-associated prokaryotes.</title>
        <authorList>
            <person name="Whitman W."/>
        </authorList>
    </citation>
    <scope>NUCLEOTIDE SEQUENCE [LARGE SCALE GENOMIC DNA]</scope>
    <source>
        <strain evidence="5 6">M8US30</strain>
    </source>
</reference>
<dbReference type="PANTHER" id="PTHR24421">
    <property type="entry name" value="NITRATE/NITRITE SENSOR PROTEIN NARX-RELATED"/>
    <property type="match status" value="1"/>
</dbReference>
<dbReference type="Gene3D" id="1.20.5.1930">
    <property type="match status" value="1"/>
</dbReference>
<dbReference type="Pfam" id="PF02518">
    <property type="entry name" value="HATPase_c"/>
    <property type="match status" value="1"/>
</dbReference>
<gene>
    <name evidence="5" type="ORF">HDF10_004279</name>
</gene>
<evidence type="ECO:0000259" key="4">
    <source>
        <dbReference type="SMART" id="SM00387"/>
    </source>
</evidence>
<dbReference type="InterPro" id="IPR003594">
    <property type="entry name" value="HATPase_dom"/>
</dbReference>
<proteinExistence type="predicted"/>
<accession>A0A7W8JBL2</accession>
<organism evidence="5 6">
    <name type="scientific">Tunturiibacter lichenicola</name>
    <dbReference type="NCBI Taxonomy" id="2051959"/>
    <lineage>
        <taxon>Bacteria</taxon>
        <taxon>Pseudomonadati</taxon>
        <taxon>Acidobacteriota</taxon>
        <taxon>Terriglobia</taxon>
        <taxon>Terriglobales</taxon>
        <taxon>Acidobacteriaceae</taxon>
        <taxon>Tunturiibacter</taxon>
    </lineage>
</organism>
<dbReference type="EMBL" id="JACHDZ010000012">
    <property type="protein sequence ID" value="MBB5346269.1"/>
    <property type="molecule type" value="Genomic_DNA"/>
</dbReference>
<dbReference type="AlphaFoldDB" id="A0A7W8JBL2"/>
<dbReference type="SUPFAM" id="SSF55874">
    <property type="entry name" value="ATPase domain of HSP90 chaperone/DNA topoisomerase II/histidine kinase"/>
    <property type="match status" value="1"/>
</dbReference>